<dbReference type="CDD" id="cd01832">
    <property type="entry name" value="SGNH_hydrolase_like_1"/>
    <property type="match status" value="1"/>
</dbReference>
<feature type="region of interest" description="Disordered" evidence="1">
    <location>
        <begin position="1"/>
        <end position="95"/>
    </location>
</feature>
<reference evidence="3" key="1">
    <citation type="submission" date="2021-06" db="EMBL/GenBank/DDBJ databases">
        <authorList>
            <person name="Arsene-Ploetze F."/>
        </authorList>
    </citation>
    <scope>NUCLEOTIDE SEQUENCE</scope>
    <source>
        <strain evidence="3">SBRY1</strain>
    </source>
</reference>
<dbReference type="InterPro" id="IPR053140">
    <property type="entry name" value="GDSL_Rv0518-like"/>
</dbReference>
<comment type="caution">
    <text evidence="3">The sequence shown here is derived from an EMBL/GenBank/DDBJ whole genome shotgun (WGS) entry which is preliminary data.</text>
</comment>
<feature type="compositionally biased region" description="Pro residues" evidence="1">
    <location>
        <begin position="1"/>
        <end position="11"/>
    </location>
</feature>
<dbReference type="SUPFAM" id="SSF52266">
    <property type="entry name" value="SGNH hydrolase"/>
    <property type="match status" value="1"/>
</dbReference>
<keyword evidence="4" id="KW-1185">Reference proteome</keyword>
<proteinExistence type="predicted"/>
<evidence type="ECO:0000313" key="3">
    <source>
        <dbReference type="EMBL" id="CAG7619974.1"/>
    </source>
</evidence>
<dbReference type="PANTHER" id="PTHR43784:SF2">
    <property type="entry name" value="GDSL-LIKE LIPASE_ACYLHYDROLASE, PUTATIVE (AFU_ORTHOLOGUE AFUA_2G00820)-RELATED"/>
    <property type="match status" value="1"/>
</dbReference>
<protein>
    <recommendedName>
        <fullName evidence="2">SGNH hydrolase-type esterase domain-containing protein</fullName>
    </recommendedName>
</protein>
<dbReference type="PANTHER" id="PTHR43784">
    <property type="entry name" value="GDSL-LIKE LIPASE/ACYLHYDROLASE, PUTATIVE (AFU_ORTHOLOGUE AFUA_2G00820)-RELATED"/>
    <property type="match status" value="1"/>
</dbReference>
<dbReference type="InterPro" id="IPR036514">
    <property type="entry name" value="SGNH_hydro_sf"/>
</dbReference>
<dbReference type="Gene3D" id="3.40.50.1110">
    <property type="entry name" value="SGNH hydrolase"/>
    <property type="match status" value="1"/>
</dbReference>
<name>A0A9W4GZV9_9ACTN</name>
<gene>
    <name evidence="3" type="ORF">SBRY_130119</name>
</gene>
<feature type="compositionally biased region" description="Basic and acidic residues" evidence="1">
    <location>
        <begin position="77"/>
        <end position="89"/>
    </location>
</feature>
<evidence type="ECO:0000259" key="2">
    <source>
        <dbReference type="Pfam" id="PF13472"/>
    </source>
</evidence>
<sequence>MTPAHPEPPQPGRRETATPTASDTPQGRGELRAQPPRCETGPVTASGTLQGRGELRAQPRRRERAELAASGTLQGRGELRAQPRRRDVADATASGTPRARFAVLGDSLSEGVGDPTPGGEWRGWAALLAEGLQPGADILNLARSGARTGDVAGRQLSAALSWRPTIASVLVGGNDTLRGGFDIPTVATELHTALGALRATGATVLTACLPDPGTVLGLPWPLARPLGRRMTALNDTVHALSAHHGALHLHAAERPWATSPGALSADRLHPSEAGHRMLAADFHALLAGSGMPVGAPPRLEPDGPPPGRAASVCWMATRGTKWIADRCTDLLPDLLRLAAEEYRHTARGTAPLLDHAAREATAAALESLGLSAARAHVPPTVPAPLHSAGRPERSATKRILVPGADWAAAASDSSGTTPITG</sequence>
<accession>A0A9W4GZV9</accession>
<evidence type="ECO:0000256" key="1">
    <source>
        <dbReference type="SAM" id="MobiDB-lite"/>
    </source>
</evidence>
<organism evidence="3 4">
    <name type="scientific">Actinacidiphila bryophytorum</name>
    <dbReference type="NCBI Taxonomy" id="1436133"/>
    <lineage>
        <taxon>Bacteria</taxon>
        <taxon>Bacillati</taxon>
        <taxon>Actinomycetota</taxon>
        <taxon>Actinomycetes</taxon>
        <taxon>Kitasatosporales</taxon>
        <taxon>Streptomycetaceae</taxon>
        <taxon>Actinacidiphila</taxon>
    </lineage>
</organism>
<dbReference type="Pfam" id="PF13472">
    <property type="entry name" value="Lipase_GDSL_2"/>
    <property type="match status" value="1"/>
</dbReference>
<feature type="domain" description="SGNH hydrolase-type esterase" evidence="2">
    <location>
        <begin position="103"/>
        <end position="276"/>
    </location>
</feature>
<dbReference type="EMBL" id="CAJVAX010000005">
    <property type="protein sequence ID" value="CAG7619974.1"/>
    <property type="molecule type" value="Genomic_DNA"/>
</dbReference>
<evidence type="ECO:0000313" key="4">
    <source>
        <dbReference type="Proteomes" id="UP001153328"/>
    </source>
</evidence>
<dbReference type="AlphaFoldDB" id="A0A9W4GZV9"/>
<dbReference type="Proteomes" id="UP001153328">
    <property type="component" value="Unassembled WGS sequence"/>
</dbReference>
<dbReference type="InterPro" id="IPR013830">
    <property type="entry name" value="SGNH_hydro"/>
</dbReference>